<proteinExistence type="predicted"/>
<dbReference type="EMBL" id="DF144273">
    <property type="protein sequence ID" value="GAA56492.1"/>
    <property type="molecule type" value="Genomic_DNA"/>
</dbReference>
<gene>
    <name evidence="1" type="ORF">CLF_111000</name>
</gene>
<reference evidence="1" key="1">
    <citation type="journal article" date="2011" name="Genome Biol.">
        <title>The draft genome of the carcinogenic human liver fluke Clonorchis sinensis.</title>
        <authorList>
            <person name="Wang X."/>
            <person name="Chen W."/>
            <person name="Huang Y."/>
            <person name="Sun J."/>
            <person name="Men J."/>
            <person name="Liu H."/>
            <person name="Luo F."/>
            <person name="Guo L."/>
            <person name="Lv X."/>
            <person name="Deng C."/>
            <person name="Zhou C."/>
            <person name="Fan Y."/>
            <person name="Li X."/>
            <person name="Huang L."/>
            <person name="Hu Y."/>
            <person name="Liang C."/>
            <person name="Hu X."/>
            <person name="Xu J."/>
            <person name="Yu X."/>
        </authorList>
    </citation>
    <scope>NUCLEOTIDE SEQUENCE [LARGE SCALE GENOMIC DNA]</scope>
    <source>
        <strain evidence="1">Henan</strain>
    </source>
</reference>
<dbReference type="AlphaFoldDB" id="G7YU62"/>
<evidence type="ECO:0000313" key="1">
    <source>
        <dbReference type="EMBL" id="GAA56492.1"/>
    </source>
</evidence>
<dbReference type="Proteomes" id="UP000008909">
    <property type="component" value="Unassembled WGS sequence"/>
</dbReference>
<evidence type="ECO:0000313" key="2">
    <source>
        <dbReference type="Proteomes" id="UP000008909"/>
    </source>
</evidence>
<sequence length="250" mass="29224">MESATFRKSGDYSQVLSYRTDSISKEVRVNFDYHSANRMFYYFKQHCIRLLNKNCIHGKAIAVFAKLSRFSSNLDRSRTVKTSTKRFLAPRHSTITRTNLFPIYIITCQVLYEQIIDLKTRESDGPDLLPSVWLRISADILTLSVFPPSTFQARMLCLNHVQLVSIFFINQLFFIRTKTLESLFLMHDVKTDIESGIHLVVYGSRLRLRRCQYVLHLYEIESRTVDNLIRRKVELLQLSSVVSKSKLLSR</sequence>
<name>G7YU62_CLOSI</name>
<protein>
    <submittedName>
        <fullName evidence="1">Uncharacterized protein</fullName>
    </submittedName>
</protein>
<accession>G7YU62</accession>
<reference key="2">
    <citation type="submission" date="2011-10" db="EMBL/GenBank/DDBJ databases">
        <title>The genome and transcriptome sequence of Clonorchis sinensis provide insights into the carcinogenic liver fluke.</title>
        <authorList>
            <person name="Wang X."/>
            <person name="Huang Y."/>
            <person name="Chen W."/>
            <person name="Liu H."/>
            <person name="Guo L."/>
            <person name="Chen Y."/>
            <person name="Luo F."/>
            <person name="Zhou W."/>
            <person name="Sun J."/>
            <person name="Mao Q."/>
            <person name="Liang P."/>
            <person name="Zhou C."/>
            <person name="Tian Y."/>
            <person name="Men J."/>
            <person name="Lv X."/>
            <person name="Huang L."/>
            <person name="Zhou J."/>
            <person name="Hu Y."/>
            <person name="Li R."/>
            <person name="Zhang F."/>
            <person name="Lei H."/>
            <person name="Li X."/>
            <person name="Hu X."/>
            <person name="Liang C."/>
            <person name="Xu J."/>
            <person name="Wu Z."/>
            <person name="Yu X."/>
        </authorList>
    </citation>
    <scope>NUCLEOTIDE SEQUENCE</scope>
    <source>
        <strain>Henan</strain>
    </source>
</reference>
<keyword evidence="2" id="KW-1185">Reference proteome</keyword>
<organism evidence="1 2">
    <name type="scientific">Clonorchis sinensis</name>
    <name type="common">Chinese liver fluke</name>
    <dbReference type="NCBI Taxonomy" id="79923"/>
    <lineage>
        <taxon>Eukaryota</taxon>
        <taxon>Metazoa</taxon>
        <taxon>Spiralia</taxon>
        <taxon>Lophotrochozoa</taxon>
        <taxon>Platyhelminthes</taxon>
        <taxon>Trematoda</taxon>
        <taxon>Digenea</taxon>
        <taxon>Opisthorchiida</taxon>
        <taxon>Opisthorchiata</taxon>
        <taxon>Opisthorchiidae</taxon>
        <taxon>Clonorchis</taxon>
    </lineage>
</organism>